<name>A0A5B7D7A9_PORTR</name>
<gene>
    <name evidence="1" type="ORF">E2C01_009929</name>
</gene>
<dbReference type="AlphaFoldDB" id="A0A5B7D7A9"/>
<accession>A0A5B7D7A9</accession>
<keyword evidence="2" id="KW-1185">Reference proteome</keyword>
<evidence type="ECO:0000313" key="2">
    <source>
        <dbReference type="Proteomes" id="UP000324222"/>
    </source>
</evidence>
<organism evidence="1 2">
    <name type="scientific">Portunus trituberculatus</name>
    <name type="common">Swimming crab</name>
    <name type="synonym">Neptunus trituberculatus</name>
    <dbReference type="NCBI Taxonomy" id="210409"/>
    <lineage>
        <taxon>Eukaryota</taxon>
        <taxon>Metazoa</taxon>
        <taxon>Ecdysozoa</taxon>
        <taxon>Arthropoda</taxon>
        <taxon>Crustacea</taxon>
        <taxon>Multicrustacea</taxon>
        <taxon>Malacostraca</taxon>
        <taxon>Eumalacostraca</taxon>
        <taxon>Eucarida</taxon>
        <taxon>Decapoda</taxon>
        <taxon>Pleocyemata</taxon>
        <taxon>Brachyura</taxon>
        <taxon>Eubrachyura</taxon>
        <taxon>Portunoidea</taxon>
        <taxon>Portunidae</taxon>
        <taxon>Portuninae</taxon>
        <taxon>Portunus</taxon>
    </lineage>
</organism>
<comment type="caution">
    <text evidence="1">The sequence shown here is derived from an EMBL/GenBank/DDBJ whole genome shotgun (WGS) entry which is preliminary data.</text>
</comment>
<evidence type="ECO:0000313" key="1">
    <source>
        <dbReference type="EMBL" id="MPC17083.1"/>
    </source>
</evidence>
<reference evidence="1 2" key="1">
    <citation type="submission" date="2019-05" db="EMBL/GenBank/DDBJ databases">
        <title>Another draft genome of Portunus trituberculatus and its Hox gene families provides insights of decapod evolution.</title>
        <authorList>
            <person name="Jeong J.-H."/>
            <person name="Song I."/>
            <person name="Kim S."/>
            <person name="Choi T."/>
            <person name="Kim D."/>
            <person name="Ryu S."/>
            <person name="Kim W."/>
        </authorList>
    </citation>
    <scope>NUCLEOTIDE SEQUENCE [LARGE SCALE GENOMIC DNA]</scope>
    <source>
        <tissue evidence="1">Muscle</tissue>
    </source>
</reference>
<sequence length="93" mass="10510">MTLPPRLAHPAGEWSLITQCKRLFPDQFSSSPFRPGARAGFSHAYSFGRRPYWWACVGSGECLYVDAEAVPCPCRGPALHTCRWRQDPALTQW</sequence>
<proteinExistence type="predicted"/>
<dbReference type="EMBL" id="VSRR010000558">
    <property type="protein sequence ID" value="MPC17083.1"/>
    <property type="molecule type" value="Genomic_DNA"/>
</dbReference>
<dbReference type="Proteomes" id="UP000324222">
    <property type="component" value="Unassembled WGS sequence"/>
</dbReference>
<protein>
    <submittedName>
        <fullName evidence="1">Uncharacterized protein</fullName>
    </submittedName>
</protein>